<evidence type="ECO:0000313" key="2">
    <source>
        <dbReference type="Proteomes" id="UP000255529"/>
    </source>
</evidence>
<proteinExistence type="predicted"/>
<dbReference type="RefSeq" id="WP_115183882.1">
    <property type="nucleotide sequence ID" value="NZ_CAMKUF010000007.1"/>
</dbReference>
<accession>A0A380A3L5</accession>
<sequence length="72" mass="8016">MRVDNFSMAVTCTGAILLLVLVILPSDVGAQGGNHPVQISSPLPHIQHEQSLIFYKSLKPRIKKQLRRLVQL</sequence>
<dbReference type="EMBL" id="UGYN01000002">
    <property type="protein sequence ID" value="SUI73692.1"/>
    <property type="molecule type" value="Genomic_DNA"/>
</dbReference>
<reference evidence="1 2" key="1">
    <citation type="submission" date="2018-06" db="EMBL/GenBank/DDBJ databases">
        <authorList>
            <consortium name="Pathogen Informatics"/>
            <person name="Doyle S."/>
        </authorList>
    </citation>
    <scope>NUCLEOTIDE SEQUENCE [LARGE SCALE GENOMIC DNA]</scope>
    <source>
        <strain evidence="1 2">NCTC11544</strain>
    </source>
</reference>
<dbReference type="Proteomes" id="UP000255529">
    <property type="component" value="Unassembled WGS sequence"/>
</dbReference>
<dbReference type="AlphaFoldDB" id="A0A380A3L5"/>
<evidence type="ECO:0000313" key="1">
    <source>
        <dbReference type="EMBL" id="SUI73692.1"/>
    </source>
</evidence>
<gene>
    <name evidence="1" type="ORF">NCTC11544_03376</name>
</gene>
<organism evidence="1 2">
    <name type="scientific">Serratia quinivorans</name>
    <dbReference type="NCBI Taxonomy" id="137545"/>
    <lineage>
        <taxon>Bacteria</taxon>
        <taxon>Pseudomonadati</taxon>
        <taxon>Pseudomonadota</taxon>
        <taxon>Gammaproteobacteria</taxon>
        <taxon>Enterobacterales</taxon>
        <taxon>Yersiniaceae</taxon>
        <taxon>Serratia</taxon>
    </lineage>
</organism>
<protein>
    <submittedName>
        <fullName evidence="1">Uncharacterized protein</fullName>
    </submittedName>
</protein>
<name>A0A380A3L5_9GAMM</name>